<keyword evidence="1" id="KW-0805">Transcription regulation</keyword>
<evidence type="ECO:0000313" key="6">
    <source>
        <dbReference type="Proteomes" id="UP001597294"/>
    </source>
</evidence>
<dbReference type="CDD" id="cd07377">
    <property type="entry name" value="WHTH_GntR"/>
    <property type="match status" value="1"/>
</dbReference>
<keyword evidence="2" id="KW-0238">DNA-binding</keyword>
<dbReference type="PANTHER" id="PTHR43537:SF49">
    <property type="entry name" value="TRANSCRIPTIONAL REGULATORY PROTEIN"/>
    <property type="match status" value="1"/>
</dbReference>
<comment type="caution">
    <text evidence="5">The sequence shown here is derived from an EMBL/GenBank/DDBJ whole genome shotgun (WGS) entry which is preliminary data.</text>
</comment>
<dbReference type="PROSITE" id="PS50949">
    <property type="entry name" value="HTH_GNTR"/>
    <property type="match status" value="1"/>
</dbReference>
<dbReference type="RefSeq" id="WP_380250083.1">
    <property type="nucleotide sequence ID" value="NZ_JBHUII010000004.1"/>
</dbReference>
<dbReference type="SUPFAM" id="SSF46785">
    <property type="entry name" value="Winged helix' DNA-binding domain"/>
    <property type="match status" value="1"/>
</dbReference>
<dbReference type="InterPro" id="IPR011711">
    <property type="entry name" value="GntR_C"/>
</dbReference>
<protein>
    <submittedName>
        <fullName evidence="5">GntR family transcriptional regulator</fullName>
    </submittedName>
</protein>
<dbReference type="EMBL" id="JBHUII010000004">
    <property type="protein sequence ID" value="MFD2205456.1"/>
    <property type="molecule type" value="Genomic_DNA"/>
</dbReference>
<dbReference type="InterPro" id="IPR000524">
    <property type="entry name" value="Tscrpt_reg_HTH_GntR"/>
</dbReference>
<dbReference type="Pfam" id="PF00392">
    <property type="entry name" value="GntR"/>
    <property type="match status" value="1"/>
</dbReference>
<evidence type="ECO:0000256" key="3">
    <source>
        <dbReference type="ARBA" id="ARBA00023163"/>
    </source>
</evidence>
<dbReference type="InterPro" id="IPR036390">
    <property type="entry name" value="WH_DNA-bd_sf"/>
</dbReference>
<accession>A0ABW5BL02</accession>
<sequence length="224" mass="25629">MPSPNMSSRDLRRQLEHEILLGELTPGTRLDEVALTERFGVSRTPVREALQQLSMMQLVEIRPRRGAFVKKMSLRELVDMFEVMAELEGACGRLAADRMSDDERATLKELHKASEVMVKERDYDGYYRANVAFHEAIYKGSHNEFLSEQTKNLRNRLTPYRRLQLRQSNRLTSSFNEHSEITEAITSGNKALAEQLLSAHVTVQRGSFNDFLASLPMDLIDQTA</sequence>
<dbReference type="Pfam" id="PF07729">
    <property type="entry name" value="FCD"/>
    <property type="match status" value="1"/>
</dbReference>
<dbReference type="PANTHER" id="PTHR43537">
    <property type="entry name" value="TRANSCRIPTIONAL REGULATOR, GNTR FAMILY"/>
    <property type="match status" value="1"/>
</dbReference>
<organism evidence="5 6">
    <name type="scientific">Kiloniella antarctica</name>
    <dbReference type="NCBI Taxonomy" id="1550907"/>
    <lineage>
        <taxon>Bacteria</taxon>
        <taxon>Pseudomonadati</taxon>
        <taxon>Pseudomonadota</taxon>
        <taxon>Alphaproteobacteria</taxon>
        <taxon>Rhodospirillales</taxon>
        <taxon>Kiloniellaceae</taxon>
        <taxon>Kiloniella</taxon>
    </lineage>
</organism>
<keyword evidence="6" id="KW-1185">Reference proteome</keyword>
<name>A0ABW5BL02_9PROT</name>
<dbReference type="Gene3D" id="1.10.10.10">
    <property type="entry name" value="Winged helix-like DNA-binding domain superfamily/Winged helix DNA-binding domain"/>
    <property type="match status" value="1"/>
</dbReference>
<evidence type="ECO:0000256" key="1">
    <source>
        <dbReference type="ARBA" id="ARBA00023015"/>
    </source>
</evidence>
<dbReference type="Gene3D" id="1.20.120.530">
    <property type="entry name" value="GntR ligand-binding domain-like"/>
    <property type="match status" value="1"/>
</dbReference>
<gene>
    <name evidence="5" type="ORF">ACFSKO_07535</name>
</gene>
<dbReference type="SMART" id="SM00345">
    <property type="entry name" value="HTH_GNTR"/>
    <property type="match status" value="1"/>
</dbReference>
<proteinExistence type="predicted"/>
<keyword evidence="3" id="KW-0804">Transcription</keyword>
<dbReference type="Proteomes" id="UP001597294">
    <property type="component" value="Unassembled WGS sequence"/>
</dbReference>
<evidence type="ECO:0000313" key="5">
    <source>
        <dbReference type="EMBL" id="MFD2205456.1"/>
    </source>
</evidence>
<reference evidence="6" key="1">
    <citation type="journal article" date="2019" name="Int. J. Syst. Evol. Microbiol.">
        <title>The Global Catalogue of Microorganisms (GCM) 10K type strain sequencing project: providing services to taxonomists for standard genome sequencing and annotation.</title>
        <authorList>
            <consortium name="The Broad Institute Genomics Platform"/>
            <consortium name="The Broad Institute Genome Sequencing Center for Infectious Disease"/>
            <person name="Wu L."/>
            <person name="Ma J."/>
        </authorList>
    </citation>
    <scope>NUCLEOTIDE SEQUENCE [LARGE SCALE GENOMIC DNA]</scope>
    <source>
        <strain evidence="6">CGMCC 4.7192</strain>
    </source>
</reference>
<feature type="domain" description="HTH gntR-type" evidence="4">
    <location>
        <begin position="5"/>
        <end position="72"/>
    </location>
</feature>
<evidence type="ECO:0000256" key="2">
    <source>
        <dbReference type="ARBA" id="ARBA00023125"/>
    </source>
</evidence>
<dbReference type="SUPFAM" id="SSF48008">
    <property type="entry name" value="GntR ligand-binding domain-like"/>
    <property type="match status" value="1"/>
</dbReference>
<dbReference type="InterPro" id="IPR036388">
    <property type="entry name" value="WH-like_DNA-bd_sf"/>
</dbReference>
<dbReference type="SMART" id="SM00895">
    <property type="entry name" value="FCD"/>
    <property type="match status" value="1"/>
</dbReference>
<evidence type="ECO:0000259" key="4">
    <source>
        <dbReference type="PROSITE" id="PS50949"/>
    </source>
</evidence>
<dbReference type="InterPro" id="IPR008920">
    <property type="entry name" value="TF_FadR/GntR_C"/>
</dbReference>